<dbReference type="InterPro" id="IPR017871">
    <property type="entry name" value="ABC_transporter-like_CS"/>
</dbReference>
<name>A0A916NGM2_9MICO</name>
<keyword evidence="4 6" id="KW-0067">ATP-binding</keyword>
<dbReference type="PROSITE" id="PS00211">
    <property type="entry name" value="ABC_TRANSPORTER_1"/>
    <property type="match status" value="1"/>
</dbReference>
<dbReference type="SMART" id="SM00382">
    <property type="entry name" value="AAA"/>
    <property type="match status" value="1"/>
</dbReference>
<sequence>MIELREASFVARSATGETRVLAPHTLDLAEQRIALIGPNGSGKSTLARLLNGLILPSSGTVRVRGLDTRRDGPEVRRLVAFAFTNPAAQLVMPTAIEDVALSLRRTHRRAADRLHAAEAALERFGLGELADRSVHALSGGQQQLLALAGVLATDPAILVADEPTTLLDLRNTRLVTELLLGLPQQLVVATHDLGLAARCERVLVVDDGEVALDSAAAGIEPADAVRWYEERP</sequence>
<proteinExistence type="inferred from homology"/>
<dbReference type="GO" id="GO:0043190">
    <property type="term" value="C:ATP-binding cassette (ABC) transporter complex"/>
    <property type="evidence" value="ECO:0007669"/>
    <property type="project" value="TreeGrafter"/>
</dbReference>
<dbReference type="EC" id="3.6.3.-" evidence="6"/>
<dbReference type="GO" id="GO:0042626">
    <property type="term" value="F:ATPase-coupled transmembrane transporter activity"/>
    <property type="evidence" value="ECO:0007669"/>
    <property type="project" value="TreeGrafter"/>
</dbReference>
<evidence type="ECO:0000313" key="7">
    <source>
        <dbReference type="Proteomes" id="UP000693892"/>
    </source>
</evidence>
<dbReference type="Proteomes" id="UP000693892">
    <property type="component" value="Unassembled WGS sequence"/>
</dbReference>
<keyword evidence="7" id="KW-1185">Reference proteome</keyword>
<dbReference type="Pfam" id="PF00005">
    <property type="entry name" value="ABC_tran"/>
    <property type="match status" value="1"/>
</dbReference>
<dbReference type="GO" id="GO:0016887">
    <property type="term" value="F:ATP hydrolysis activity"/>
    <property type="evidence" value="ECO:0007669"/>
    <property type="project" value="InterPro"/>
</dbReference>
<dbReference type="RefSeq" id="WP_218114747.1">
    <property type="nucleotide sequence ID" value="NZ_CAJVAP010000010.1"/>
</dbReference>
<comment type="caution">
    <text evidence="6">The sequence shown here is derived from an EMBL/GenBank/DDBJ whole genome shotgun (WGS) entry which is preliminary data.</text>
</comment>
<protein>
    <submittedName>
        <fullName evidence="6">Biotin transport ATP-binding protein BioM</fullName>
        <ecNumber evidence="6">3.6.3.-</ecNumber>
    </submittedName>
</protein>
<dbReference type="EMBL" id="CAJVAP010000010">
    <property type="protein sequence ID" value="CAG7608588.1"/>
    <property type="molecule type" value="Genomic_DNA"/>
</dbReference>
<accession>A0A916NGM2</accession>
<dbReference type="InterPro" id="IPR003439">
    <property type="entry name" value="ABC_transporter-like_ATP-bd"/>
</dbReference>
<keyword evidence="3" id="KW-0547">Nucleotide-binding</keyword>
<gene>
    <name evidence="6" type="primary">bioM</name>
    <name evidence="6" type="ORF">LEUCIP111803_01132</name>
</gene>
<feature type="domain" description="ABC transporter" evidence="5">
    <location>
        <begin position="2"/>
        <end position="232"/>
    </location>
</feature>
<evidence type="ECO:0000259" key="5">
    <source>
        <dbReference type="PROSITE" id="PS50893"/>
    </source>
</evidence>
<comment type="similarity">
    <text evidence="1">Belongs to the ABC transporter superfamily.</text>
</comment>
<evidence type="ECO:0000256" key="3">
    <source>
        <dbReference type="ARBA" id="ARBA00022741"/>
    </source>
</evidence>
<reference evidence="6" key="1">
    <citation type="submission" date="2021-06" db="EMBL/GenBank/DDBJ databases">
        <authorList>
            <person name="Criscuolo A."/>
        </authorList>
    </citation>
    <scope>NUCLEOTIDE SEQUENCE</scope>
    <source>
        <strain evidence="6">CIP111803</strain>
    </source>
</reference>
<keyword evidence="6" id="KW-0378">Hydrolase</keyword>
<dbReference type="InterPro" id="IPR015856">
    <property type="entry name" value="ABC_transpr_CbiO/EcfA_su"/>
</dbReference>
<dbReference type="GO" id="GO:0005524">
    <property type="term" value="F:ATP binding"/>
    <property type="evidence" value="ECO:0007669"/>
    <property type="project" value="UniProtKB-KW"/>
</dbReference>
<organism evidence="6 7">
    <name type="scientific">Leucobacter soli</name>
    <dbReference type="NCBI Taxonomy" id="2812850"/>
    <lineage>
        <taxon>Bacteria</taxon>
        <taxon>Bacillati</taxon>
        <taxon>Actinomycetota</taxon>
        <taxon>Actinomycetes</taxon>
        <taxon>Micrococcales</taxon>
        <taxon>Microbacteriaceae</taxon>
        <taxon>Leucobacter</taxon>
    </lineage>
</organism>
<dbReference type="InterPro" id="IPR050095">
    <property type="entry name" value="ECF_ABC_transporter_ATP-bd"/>
</dbReference>
<evidence type="ECO:0000256" key="1">
    <source>
        <dbReference type="ARBA" id="ARBA00005417"/>
    </source>
</evidence>
<dbReference type="PANTHER" id="PTHR43553">
    <property type="entry name" value="HEAVY METAL TRANSPORTER"/>
    <property type="match status" value="1"/>
</dbReference>
<evidence type="ECO:0000313" key="6">
    <source>
        <dbReference type="EMBL" id="CAG7608588.1"/>
    </source>
</evidence>
<evidence type="ECO:0000256" key="2">
    <source>
        <dbReference type="ARBA" id="ARBA00022448"/>
    </source>
</evidence>
<dbReference type="InterPro" id="IPR003593">
    <property type="entry name" value="AAA+_ATPase"/>
</dbReference>
<dbReference type="PROSITE" id="PS50893">
    <property type="entry name" value="ABC_TRANSPORTER_2"/>
    <property type="match status" value="1"/>
</dbReference>
<dbReference type="AlphaFoldDB" id="A0A916NGM2"/>
<evidence type="ECO:0000256" key="4">
    <source>
        <dbReference type="ARBA" id="ARBA00022840"/>
    </source>
</evidence>
<dbReference type="PANTHER" id="PTHR43553:SF24">
    <property type="entry name" value="ENERGY-COUPLING FACTOR TRANSPORTER ATP-BINDING PROTEIN ECFA1"/>
    <property type="match status" value="1"/>
</dbReference>
<dbReference type="CDD" id="cd03225">
    <property type="entry name" value="ABC_cobalt_CbiO_domain1"/>
    <property type="match status" value="1"/>
</dbReference>
<keyword evidence="2" id="KW-0813">Transport</keyword>